<feature type="compositionally biased region" description="Polar residues" evidence="1">
    <location>
        <begin position="58"/>
        <end position="68"/>
    </location>
</feature>
<dbReference type="RefSeq" id="WP_256706558.1">
    <property type="nucleotide sequence ID" value="NZ_CP101914.1"/>
</dbReference>
<gene>
    <name evidence="2" type="ORF">NP439_13765</name>
</gene>
<evidence type="ECO:0000313" key="2">
    <source>
        <dbReference type="EMBL" id="UUI01128.1"/>
    </source>
</evidence>
<dbReference type="EMBL" id="CP101914">
    <property type="protein sequence ID" value="UUI01128.1"/>
    <property type="molecule type" value="Genomic_DNA"/>
</dbReference>
<name>A0ABY5JLG7_9BACI</name>
<protein>
    <recommendedName>
        <fullName evidence="4">Spore coat protein</fullName>
    </recommendedName>
</protein>
<dbReference type="Proteomes" id="UP001059773">
    <property type="component" value="Chromosome"/>
</dbReference>
<evidence type="ECO:0008006" key="4">
    <source>
        <dbReference type="Google" id="ProtNLM"/>
    </source>
</evidence>
<keyword evidence="3" id="KW-1185">Reference proteome</keyword>
<organism evidence="2 3">
    <name type="scientific">Oceanobacillus jeddahense</name>
    <dbReference type="NCBI Taxonomy" id="1462527"/>
    <lineage>
        <taxon>Bacteria</taxon>
        <taxon>Bacillati</taxon>
        <taxon>Bacillota</taxon>
        <taxon>Bacilli</taxon>
        <taxon>Bacillales</taxon>
        <taxon>Bacillaceae</taxon>
        <taxon>Oceanobacillus</taxon>
    </lineage>
</organism>
<sequence>MSSHNPHSSNWLPYRQNQGNNFPRDEYQGYGRSSGAQGRGMETQNQSTKHGTGMLSGNIRSPVQNKTSQGGGGGHYNAYSTDPPNSYHGASPDMQHMMHMMVHLRNQLDQLNQLIAQNNQLLQSMHHQEDTKCVQGSGGGAVIVRM</sequence>
<proteinExistence type="predicted"/>
<reference evidence="2" key="1">
    <citation type="submission" date="2022-07" db="EMBL/GenBank/DDBJ databases">
        <title>FELIX.</title>
        <authorList>
            <person name="Wan K.H."/>
            <person name="Park S."/>
            <person name="Lawrence Q."/>
            <person name="Eichenberger J.P."/>
            <person name="Booth B.W."/>
            <person name="Piaggio A.J."/>
            <person name="Chandler J.C."/>
            <person name="Franklin A.B."/>
            <person name="Celniker S.E."/>
        </authorList>
    </citation>
    <scope>NUCLEOTIDE SEQUENCE</scope>
    <source>
        <strain evidence="2">QA-1986 374</strain>
    </source>
</reference>
<accession>A0ABY5JLG7</accession>
<feature type="region of interest" description="Disordered" evidence="1">
    <location>
        <begin position="1"/>
        <end position="91"/>
    </location>
</feature>
<evidence type="ECO:0000256" key="1">
    <source>
        <dbReference type="SAM" id="MobiDB-lite"/>
    </source>
</evidence>
<feature type="compositionally biased region" description="Polar residues" evidence="1">
    <location>
        <begin position="1"/>
        <end position="21"/>
    </location>
</feature>
<evidence type="ECO:0000313" key="3">
    <source>
        <dbReference type="Proteomes" id="UP001059773"/>
    </source>
</evidence>